<evidence type="ECO:0000313" key="2">
    <source>
        <dbReference type="Proteomes" id="UP000886501"/>
    </source>
</evidence>
<reference evidence="1" key="1">
    <citation type="submission" date="2019-10" db="EMBL/GenBank/DDBJ databases">
        <authorList>
            <consortium name="DOE Joint Genome Institute"/>
            <person name="Kuo A."/>
            <person name="Miyauchi S."/>
            <person name="Kiss E."/>
            <person name="Drula E."/>
            <person name="Kohler A."/>
            <person name="Sanchez-Garcia M."/>
            <person name="Andreopoulos B."/>
            <person name="Barry K.W."/>
            <person name="Bonito G."/>
            <person name="Buee M."/>
            <person name="Carver A."/>
            <person name="Chen C."/>
            <person name="Cichocki N."/>
            <person name="Clum A."/>
            <person name="Culley D."/>
            <person name="Crous P.W."/>
            <person name="Fauchery L."/>
            <person name="Girlanda M."/>
            <person name="Hayes R."/>
            <person name="Keri Z."/>
            <person name="Labutti K."/>
            <person name="Lipzen A."/>
            <person name="Lombard V."/>
            <person name="Magnuson J."/>
            <person name="Maillard F."/>
            <person name="Morin E."/>
            <person name="Murat C."/>
            <person name="Nolan M."/>
            <person name="Ohm R."/>
            <person name="Pangilinan J."/>
            <person name="Pereira M."/>
            <person name="Perotto S."/>
            <person name="Peter M."/>
            <person name="Riley R."/>
            <person name="Sitrit Y."/>
            <person name="Stielow B."/>
            <person name="Szollosi G."/>
            <person name="Zifcakova L."/>
            <person name="Stursova M."/>
            <person name="Spatafora J.W."/>
            <person name="Tedersoo L."/>
            <person name="Vaario L.-M."/>
            <person name="Yamada A."/>
            <person name="Yan M."/>
            <person name="Wang P."/>
            <person name="Xu J."/>
            <person name="Bruns T."/>
            <person name="Baldrian P."/>
            <person name="Vilgalys R."/>
            <person name="Henrissat B."/>
            <person name="Grigoriev I.V."/>
            <person name="Hibbett D."/>
            <person name="Nagy L.G."/>
            <person name="Martin F.M."/>
        </authorList>
    </citation>
    <scope>NUCLEOTIDE SEQUENCE</scope>
    <source>
        <strain evidence="1">P2</strain>
    </source>
</reference>
<proteinExistence type="predicted"/>
<dbReference type="Proteomes" id="UP000886501">
    <property type="component" value="Unassembled WGS sequence"/>
</dbReference>
<comment type="caution">
    <text evidence="1">The sequence shown here is derived from an EMBL/GenBank/DDBJ whole genome shotgun (WGS) entry which is preliminary data.</text>
</comment>
<organism evidence="1 2">
    <name type="scientific">Thelephora ganbajun</name>
    <name type="common">Ganba fungus</name>
    <dbReference type="NCBI Taxonomy" id="370292"/>
    <lineage>
        <taxon>Eukaryota</taxon>
        <taxon>Fungi</taxon>
        <taxon>Dikarya</taxon>
        <taxon>Basidiomycota</taxon>
        <taxon>Agaricomycotina</taxon>
        <taxon>Agaricomycetes</taxon>
        <taxon>Thelephorales</taxon>
        <taxon>Thelephoraceae</taxon>
        <taxon>Thelephora</taxon>
    </lineage>
</organism>
<dbReference type="EMBL" id="MU118161">
    <property type="protein sequence ID" value="KAF9644079.1"/>
    <property type="molecule type" value="Genomic_DNA"/>
</dbReference>
<reference evidence="1" key="2">
    <citation type="journal article" date="2020" name="Nat. Commun.">
        <title>Large-scale genome sequencing of mycorrhizal fungi provides insights into the early evolution of symbiotic traits.</title>
        <authorList>
            <person name="Miyauchi S."/>
            <person name="Kiss E."/>
            <person name="Kuo A."/>
            <person name="Drula E."/>
            <person name="Kohler A."/>
            <person name="Sanchez-Garcia M."/>
            <person name="Morin E."/>
            <person name="Andreopoulos B."/>
            <person name="Barry K.W."/>
            <person name="Bonito G."/>
            <person name="Buee M."/>
            <person name="Carver A."/>
            <person name="Chen C."/>
            <person name="Cichocki N."/>
            <person name="Clum A."/>
            <person name="Culley D."/>
            <person name="Crous P.W."/>
            <person name="Fauchery L."/>
            <person name="Girlanda M."/>
            <person name="Hayes R.D."/>
            <person name="Keri Z."/>
            <person name="LaButti K."/>
            <person name="Lipzen A."/>
            <person name="Lombard V."/>
            <person name="Magnuson J."/>
            <person name="Maillard F."/>
            <person name="Murat C."/>
            <person name="Nolan M."/>
            <person name="Ohm R.A."/>
            <person name="Pangilinan J."/>
            <person name="Pereira M.F."/>
            <person name="Perotto S."/>
            <person name="Peter M."/>
            <person name="Pfister S."/>
            <person name="Riley R."/>
            <person name="Sitrit Y."/>
            <person name="Stielow J.B."/>
            <person name="Szollosi G."/>
            <person name="Zifcakova L."/>
            <person name="Stursova M."/>
            <person name="Spatafora J.W."/>
            <person name="Tedersoo L."/>
            <person name="Vaario L.M."/>
            <person name="Yamada A."/>
            <person name="Yan M."/>
            <person name="Wang P."/>
            <person name="Xu J."/>
            <person name="Bruns T."/>
            <person name="Baldrian P."/>
            <person name="Vilgalys R."/>
            <person name="Dunand C."/>
            <person name="Henrissat B."/>
            <person name="Grigoriev I.V."/>
            <person name="Hibbett D."/>
            <person name="Nagy L.G."/>
            <person name="Martin F.M."/>
        </authorList>
    </citation>
    <scope>NUCLEOTIDE SEQUENCE</scope>
    <source>
        <strain evidence="1">P2</strain>
    </source>
</reference>
<protein>
    <submittedName>
        <fullName evidence="1">Uncharacterized protein</fullName>
    </submittedName>
</protein>
<sequence>MTLHCSTESIGFCHNMLSLINAPDRSDAASRRSVPSPTVCQAVVESCRDTVSVFGKAVGVSTLQPKVLTMRDNIRYPDNYYWSTTVRGRNLKLVAKHLTAHGGDRAFAKGTSIAFLQATARSVVVRIQILDQPVYPVRFSCFPSPIPFRPSPMTDITFLIHPTPRSGKRKDENDAKPWWFVQLQGCGSREGVAIVRGSSCRNPMSAVSECPEPVNKFQCIWLQKVVE</sequence>
<gene>
    <name evidence="1" type="ORF">BDM02DRAFT_1228355</name>
</gene>
<evidence type="ECO:0000313" key="1">
    <source>
        <dbReference type="EMBL" id="KAF9644079.1"/>
    </source>
</evidence>
<keyword evidence="2" id="KW-1185">Reference proteome</keyword>
<name>A0ACB6Z2Y4_THEGA</name>
<accession>A0ACB6Z2Y4</accession>